<name>A0ABV5KGG3_9ACTN</name>
<evidence type="ECO:0000256" key="1">
    <source>
        <dbReference type="ARBA" id="ARBA00008775"/>
    </source>
</evidence>
<reference evidence="4 5" key="1">
    <citation type="submission" date="2024-09" db="EMBL/GenBank/DDBJ databases">
        <authorList>
            <person name="Sun Q."/>
            <person name="Mori K."/>
        </authorList>
    </citation>
    <scope>NUCLEOTIDE SEQUENCE [LARGE SCALE GENOMIC DNA]</scope>
    <source>
        <strain evidence="4 5">JCM 9626</strain>
    </source>
</reference>
<dbReference type="PANTHER" id="PTHR32097">
    <property type="entry name" value="CAMP-BINDING PROTEIN 1-RELATED"/>
    <property type="match status" value="1"/>
</dbReference>
<dbReference type="RefSeq" id="WP_170215342.1">
    <property type="nucleotide sequence ID" value="NZ_JBHMDG010000051.1"/>
</dbReference>
<feature type="compositionally biased region" description="Low complexity" evidence="2">
    <location>
        <begin position="295"/>
        <end position="308"/>
    </location>
</feature>
<dbReference type="Gene3D" id="2.60.60.30">
    <property type="entry name" value="sav2460 like domains"/>
    <property type="match status" value="1"/>
</dbReference>
<evidence type="ECO:0000313" key="5">
    <source>
        <dbReference type="Proteomes" id="UP001589750"/>
    </source>
</evidence>
<keyword evidence="5" id="KW-1185">Reference proteome</keyword>
<dbReference type="InterPro" id="IPR051324">
    <property type="entry name" value="Stress/Tellurium_Resist"/>
</dbReference>
<organism evidence="4 5">
    <name type="scientific">Nocardioides plantarum</name>
    <dbReference type="NCBI Taxonomy" id="29299"/>
    <lineage>
        <taxon>Bacteria</taxon>
        <taxon>Bacillati</taxon>
        <taxon>Actinomycetota</taxon>
        <taxon>Actinomycetes</taxon>
        <taxon>Propionibacteriales</taxon>
        <taxon>Nocardioidaceae</taxon>
        <taxon>Nocardioides</taxon>
    </lineage>
</organism>
<dbReference type="Proteomes" id="UP001589750">
    <property type="component" value="Unassembled WGS sequence"/>
</dbReference>
<dbReference type="EMBL" id="JBHMDG010000051">
    <property type="protein sequence ID" value="MFB9315828.1"/>
    <property type="molecule type" value="Genomic_DNA"/>
</dbReference>
<sequence length="753" mass="80412">MPERANQTCTASYRRPWDNFIATRSDDRKCSGNAEGLRPLDRSTAPRRGPCDPRGVTDVISEPQALTKGANVALSKLSAELGSLTVFLDSRGREGNAVDADVSVLLLDASGKVRSGSDFVFYNQPIALGGAVHLRDKLMPEPGTDDADLGWSSDVVTLELDDVPDEIERIVVSASLDPTTGVTFGDAAAIRMRLQRTSDAADLLVFDIDDATSELALVFGEFYRRDGAWKVRAVGQGYADGLASLVAAHGVEVSAETDESSDEGSGQSEPPETEGSGASDDAPSGGPAEQAGDSEGTTITGATAEEPTAAPPAPAKRGVSVRRPTRAPRLPADWDASIPAADGNDWQTARLFPVAGIGSGEEQERRATSALLAVMTMVREFGGALTTKCGAPRGVITAYVEVPFGQDEEAYRPDGVIQVTRGQKQWTALVEVKTSNGRLNAEQIDHYVEIARTRGYDAVITISNELAGGDADHPVVIDRRKLRKVSLHHLSWDQVRAQALLTARHRGVADATQGKVLEEFIRYMSHARSGMGGLGDMGPSWVKVRDAVKAKTARASDKATGDISARYDELVQHLAHHMSALLGVEVQALVPRETPDHASRRQQLADSGLLFGRLKVPGAVDVIVVGADLRSDKATATVSVQAPRGDTRPLTRVNWLLRQLPEQAKDSIRIEAHLAGPRAGSTAALLGKAREDPACLLPDDQREIKSFTVSFELPLGAKRAAGTGTLIGSVKSATTTFYADVVQHIQPWVDKRS</sequence>
<feature type="region of interest" description="Disordered" evidence="2">
    <location>
        <begin position="24"/>
        <end position="54"/>
    </location>
</feature>
<comment type="similarity">
    <text evidence="1">Belongs to the CAPAB/TerDEXZ family.</text>
</comment>
<dbReference type="Pfam" id="PF02342">
    <property type="entry name" value="TerD"/>
    <property type="match status" value="1"/>
</dbReference>
<protein>
    <submittedName>
        <fullName evidence="4">TerD family protein</fullName>
    </submittedName>
</protein>
<feature type="compositionally biased region" description="Low complexity" evidence="2">
    <location>
        <begin position="263"/>
        <end position="288"/>
    </location>
</feature>
<evidence type="ECO:0000313" key="4">
    <source>
        <dbReference type="EMBL" id="MFB9315828.1"/>
    </source>
</evidence>
<dbReference type="CDD" id="cd06974">
    <property type="entry name" value="TerD_like"/>
    <property type="match status" value="1"/>
</dbReference>
<feature type="region of interest" description="Disordered" evidence="2">
    <location>
        <begin position="253"/>
        <end position="341"/>
    </location>
</feature>
<proteinExistence type="inferred from homology"/>
<evidence type="ECO:0000259" key="3">
    <source>
        <dbReference type="Pfam" id="PF02342"/>
    </source>
</evidence>
<gene>
    <name evidence="4" type="ORF">ACFFRI_22490</name>
</gene>
<evidence type="ECO:0000256" key="2">
    <source>
        <dbReference type="SAM" id="MobiDB-lite"/>
    </source>
</evidence>
<accession>A0ABV5KGG3</accession>
<dbReference type="PANTHER" id="PTHR32097:SF4">
    <property type="entry name" value="GENERAL STRESS PROTEIN 16U"/>
    <property type="match status" value="1"/>
</dbReference>
<dbReference type="InterPro" id="IPR003325">
    <property type="entry name" value="TerD"/>
</dbReference>
<feature type="domain" description="TerD" evidence="3">
    <location>
        <begin position="65"/>
        <end position="248"/>
    </location>
</feature>
<comment type="caution">
    <text evidence="4">The sequence shown here is derived from an EMBL/GenBank/DDBJ whole genome shotgun (WGS) entry which is preliminary data.</text>
</comment>